<accession>A0ABW3YEP3</accession>
<dbReference type="RefSeq" id="WP_377571778.1">
    <property type="nucleotide sequence ID" value="NZ_JBHTMP010000022.1"/>
</dbReference>
<reference evidence="2" key="1">
    <citation type="journal article" date="2019" name="Int. J. Syst. Evol. Microbiol.">
        <title>The Global Catalogue of Microorganisms (GCM) 10K type strain sequencing project: providing services to taxonomists for standard genome sequencing and annotation.</title>
        <authorList>
            <consortium name="The Broad Institute Genomics Platform"/>
            <consortium name="The Broad Institute Genome Sequencing Center for Infectious Disease"/>
            <person name="Wu L."/>
            <person name="Ma J."/>
        </authorList>
    </citation>
    <scope>NUCLEOTIDE SEQUENCE [LARGE SCALE GENOMIC DNA]</scope>
    <source>
        <strain evidence="2">JCM 31037</strain>
    </source>
</reference>
<organism evidence="1 2">
    <name type="scientific">Micromonospora sonneratiae</name>
    <dbReference type="NCBI Taxonomy" id="1184706"/>
    <lineage>
        <taxon>Bacteria</taxon>
        <taxon>Bacillati</taxon>
        <taxon>Actinomycetota</taxon>
        <taxon>Actinomycetes</taxon>
        <taxon>Micromonosporales</taxon>
        <taxon>Micromonosporaceae</taxon>
        <taxon>Micromonospora</taxon>
    </lineage>
</organism>
<proteinExistence type="predicted"/>
<evidence type="ECO:0000313" key="1">
    <source>
        <dbReference type="EMBL" id="MFD1322624.1"/>
    </source>
</evidence>
<dbReference type="Proteomes" id="UP001597260">
    <property type="component" value="Unassembled WGS sequence"/>
</dbReference>
<dbReference type="EMBL" id="JBHTMP010000022">
    <property type="protein sequence ID" value="MFD1322624.1"/>
    <property type="molecule type" value="Genomic_DNA"/>
</dbReference>
<sequence length="87" mass="9962">MGYRDELDSDVRRLLNELCIELGFCLAPGDIRRLCESPPGDVDSFTGAVFEAEGMGDMSYTDLRRQVRHVVDQHMSRWLEADDEPTR</sequence>
<evidence type="ECO:0000313" key="2">
    <source>
        <dbReference type="Proteomes" id="UP001597260"/>
    </source>
</evidence>
<protein>
    <submittedName>
        <fullName evidence="1">Uncharacterized protein</fullName>
    </submittedName>
</protein>
<comment type="caution">
    <text evidence="1">The sequence shown here is derived from an EMBL/GenBank/DDBJ whole genome shotgun (WGS) entry which is preliminary data.</text>
</comment>
<keyword evidence="2" id="KW-1185">Reference proteome</keyword>
<gene>
    <name evidence="1" type="ORF">ACFQ4H_16125</name>
</gene>
<name>A0ABW3YEP3_9ACTN</name>